<evidence type="ECO:0000259" key="1">
    <source>
        <dbReference type="PROSITE" id="PS51782"/>
    </source>
</evidence>
<dbReference type="OrthoDB" id="9764375at2"/>
<dbReference type="Proteomes" id="UP000316008">
    <property type="component" value="Unassembled WGS sequence"/>
</dbReference>
<dbReference type="InterPro" id="IPR036779">
    <property type="entry name" value="LysM_dom_sf"/>
</dbReference>
<dbReference type="EMBL" id="VLPL01000001">
    <property type="protein sequence ID" value="TSJ48270.1"/>
    <property type="molecule type" value="Genomic_DNA"/>
</dbReference>
<reference evidence="2 3" key="1">
    <citation type="submission" date="2019-07" db="EMBL/GenBank/DDBJ databases">
        <authorList>
            <person name="Huq M.A."/>
        </authorList>
    </citation>
    <scope>NUCLEOTIDE SEQUENCE [LARGE SCALE GENOMIC DNA]</scope>
    <source>
        <strain evidence="2 3">MAH-3</strain>
    </source>
</reference>
<organism evidence="2 3">
    <name type="scientific">Fluviicola chungangensis</name>
    <dbReference type="NCBI Taxonomy" id="2597671"/>
    <lineage>
        <taxon>Bacteria</taxon>
        <taxon>Pseudomonadati</taxon>
        <taxon>Bacteroidota</taxon>
        <taxon>Flavobacteriia</taxon>
        <taxon>Flavobacteriales</taxon>
        <taxon>Crocinitomicaceae</taxon>
        <taxon>Fluviicola</taxon>
    </lineage>
</organism>
<dbReference type="SUPFAM" id="SSF54106">
    <property type="entry name" value="LysM domain"/>
    <property type="match status" value="1"/>
</dbReference>
<dbReference type="GO" id="GO:0008932">
    <property type="term" value="F:lytic endotransglycosylase activity"/>
    <property type="evidence" value="ECO:0007669"/>
    <property type="project" value="TreeGrafter"/>
</dbReference>
<dbReference type="Pfam" id="PF01476">
    <property type="entry name" value="LysM"/>
    <property type="match status" value="1"/>
</dbReference>
<dbReference type="AlphaFoldDB" id="A0A556N818"/>
<evidence type="ECO:0000313" key="2">
    <source>
        <dbReference type="EMBL" id="TSJ48270.1"/>
    </source>
</evidence>
<accession>A0A556N818</accession>
<evidence type="ECO:0000313" key="3">
    <source>
        <dbReference type="Proteomes" id="UP000316008"/>
    </source>
</evidence>
<dbReference type="SMART" id="SM00257">
    <property type="entry name" value="LysM"/>
    <property type="match status" value="1"/>
</dbReference>
<keyword evidence="3" id="KW-1185">Reference proteome</keyword>
<dbReference type="InterPro" id="IPR018392">
    <property type="entry name" value="LysM"/>
</dbReference>
<dbReference type="PROSITE" id="PS51782">
    <property type="entry name" value="LYSM"/>
    <property type="match status" value="1"/>
</dbReference>
<sequence length="211" mass="23523">MDGFGGFLNDKINAGLAEVRSQGFNSDLKKLYIQIDPSTLTVYWTAVVGPSLDGRCYMSVDSRGSAGGGLPAVQKQCPRMHRLHSNLVPVKLLEFNDNVLQCYNWEGEKLDTVTRAINIQQHFYKYYDPQIGNGTTLAEVVQKEKDAEMTSLMVVSKPTAPAVHYRRYTVKSGDTLSQIAQKHNTTVSRIAKANNLRSYVIRVGQNLKIPN</sequence>
<protein>
    <submittedName>
        <fullName evidence="2">LysM peptidoglycan-binding domain-containing protein</fullName>
    </submittedName>
</protein>
<dbReference type="Gene3D" id="3.10.350.10">
    <property type="entry name" value="LysM domain"/>
    <property type="match status" value="1"/>
</dbReference>
<name>A0A556N818_9FLAO</name>
<feature type="domain" description="LysM" evidence="1">
    <location>
        <begin position="166"/>
        <end position="209"/>
    </location>
</feature>
<comment type="caution">
    <text evidence="2">The sequence shown here is derived from an EMBL/GenBank/DDBJ whole genome shotgun (WGS) entry which is preliminary data.</text>
</comment>
<dbReference type="PANTHER" id="PTHR33734:SF22">
    <property type="entry name" value="MEMBRANE-BOUND LYTIC MUREIN TRANSGLYCOSYLASE D"/>
    <property type="match status" value="1"/>
</dbReference>
<dbReference type="PANTHER" id="PTHR33734">
    <property type="entry name" value="LYSM DOMAIN-CONTAINING GPI-ANCHORED PROTEIN 2"/>
    <property type="match status" value="1"/>
</dbReference>
<dbReference type="CDD" id="cd00118">
    <property type="entry name" value="LysM"/>
    <property type="match status" value="1"/>
</dbReference>
<gene>
    <name evidence="2" type="ORF">FO442_03610</name>
</gene>
<proteinExistence type="predicted"/>